<reference evidence="5 6" key="1">
    <citation type="submission" date="2016-02" db="EMBL/GenBank/DDBJ databases">
        <authorList>
            <person name="Wen L."/>
            <person name="He K."/>
            <person name="Yang H."/>
        </authorList>
    </citation>
    <scope>NUCLEOTIDE SEQUENCE [LARGE SCALE GENOMIC DNA]</scope>
    <source>
        <strain evidence="5 6">CV58</strain>
    </source>
</reference>
<evidence type="ECO:0000256" key="3">
    <source>
        <dbReference type="ARBA" id="ARBA00023163"/>
    </source>
</evidence>
<dbReference type="InterPro" id="IPR000792">
    <property type="entry name" value="Tscrpt_reg_LuxR_C"/>
</dbReference>
<evidence type="ECO:0000313" key="5">
    <source>
        <dbReference type="EMBL" id="KXU38469.1"/>
    </source>
</evidence>
<evidence type="ECO:0000259" key="4">
    <source>
        <dbReference type="PROSITE" id="PS50043"/>
    </source>
</evidence>
<dbReference type="CDD" id="cd06170">
    <property type="entry name" value="LuxR_C_like"/>
    <property type="match status" value="1"/>
</dbReference>
<dbReference type="Gene3D" id="1.10.10.10">
    <property type="entry name" value="Winged helix-like DNA-binding domain superfamily/Winged helix DNA-binding domain"/>
    <property type="match status" value="1"/>
</dbReference>
<dbReference type="GO" id="GO:0003677">
    <property type="term" value="F:DNA binding"/>
    <property type="evidence" value="ECO:0007669"/>
    <property type="project" value="UniProtKB-KW"/>
</dbReference>
<dbReference type="PANTHER" id="PTHR44688:SF16">
    <property type="entry name" value="DNA-BINDING TRANSCRIPTIONAL ACTIVATOR DEVR_DOSR"/>
    <property type="match status" value="1"/>
</dbReference>
<dbReference type="PANTHER" id="PTHR44688">
    <property type="entry name" value="DNA-BINDING TRANSCRIPTIONAL ACTIVATOR DEVR_DOSR"/>
    <property type="match status" value="1"/>
</dbReference>
<gene>
    <name evidence="5" type="ORF">AXE65_13095</name>
</gene>
<keyword evidence="1" id="KW-0805">Transcription regulation</keyword>
<dbReference type="InterPro" id="IPR036388">
    <property type="entry name" value="WH-like_DNA-bd_sf"/>
</dbReference>
<keyword evidence="2" id="KW-0238">DNA-binding</keyword>
<protein>
    <submittedName>
        <fullName evidence="5">Helix-turn-helix transcriptional regulator</fullName>
    </submittedName>
</protein>
<proteinExistence type="predicted"/>
<feature type="domain" description="HTH luxR-type" evidence="4">
    <location>
        <begin position="217"/>
        <end position="282"/>
    </location>
</feature>
<dbReference type="Proteomes" id="UP000072660">
    <property type="component" value="Unassembled WGS sequence"/>
</dbReference>
<dbReference type="InterPro" id="IPR016032">
    <property type="entry name" value="Sig_transdc_resp-reg_C-effctor"/>
</dbReference>
<dbReference type="GO" id="GO:0006355">
    <property type="term" value="P:regulation of DNA-templated transcription"/>
    <property type="evidence" value="ECO:0007669"/>
    <property type="project" value="InterPro"/>
</dbReference>
<keyword evidence="3" id="KW-0804">Transcription</keyword>
<comment type="caution">
    <text evidence="5">The sequence shown here is derived from an EMBL/GenBank/DDBJ whole genome shotgun (WGS) entry which is preliminary data.</text>
</comment>
<keyword evidence="6" id="KW-1185">Reference proteome</keyword>
<name>A0A139SV76_9GAMM</name>
<evidence type="ECO:0000256" key="2">
    <source>
        <dbReference type="ARBA" id="ARBA00023125"/>
    </source>
</evidence>
<dbReference type="OrthoDB" id="343383at2"/>
<accession>A0A139SV76</accession>
<dbReference type="SUPFAM" id="SSF46894">
    <property type="entry name" value="C-terminal effector domain of the bipartite response regulators"/>
    <property type="match status" value="1"/>
</dbReference>
<sequence length="283" mass="31749">MDSLIPKVRVTAALLAWHQALADCLANLQTADFCKDLLKALQVLLSAKNELSALLGLECKGEPPRLLYHCGIAQAYQETLLERYYKRGYLLDPFCLAVDNGLAEGFYPLASIAPDDFFHSEYYRVYYQRTGSMEDAHFIVDLADGRKLSLCVFQGQSCARFSKRELALLQSAWPLLRELLRQFDQQGGLRACLGAQQVNLPNASHDALEDKIRGAFNHFQHSHLTEREQQVAHLLLCGHSVKSSAKQLAISPETVRMHRKHLYSKLKIGSQAELFALFIASAA</sequence>
<dbReference type="AlphaFoldDB" id="A0A139SV76"/>
<evidence type="ECO:0000313" key="6">
    <source>
        <dbReference type="Proteomes" id="UP000072660"/>
    </source>
</evidence>
<dbReference type="PROSITE" id="PS50043">
    <property type="entry name" value="HTH_LUXR_2"/>
    <property type="match status" value="1"/>
</dbReference>
<dbReference type="EMBL" id="LSZO01000133">
    <property type="protein sequence ID" value="KXU38469.1"/>
    <property type="molecule type" value="Genomic_DNA"/>
</dbReference>
<dbReference type="PRINTS" id="PR00038">
    <property type="entry name" value="HTHLUXR"/>
</dbReference>
<organism evidence="5 6">
    <name type="scientific">Ventosimonas gracilis</name>
    <dbReference type="NCBI Taxonomy" id="1680762"/>
    <lineage>
        <taxon>Bacteria</taxon>
        <taxon>Pseudomonadati</taxon>
        <taxon>Pseudomonadota</taxon>
        <taxon>Gammaproteobacteria</taxon>
        <taxon>Pseudomonadales</taxon>
        <taxon>Ventosimonadaceae</taxon>
        <taxon>Ventosimonas</taxon>
    </lineage>
</organism>
<dbReference type="SMART" id="SM00421">
    <property type="entry name" value="HTH_LUXR"/>
    <property type="match status" value="1"/>
</dbReference>
<dbReference type="RefSeq" id="WP_068389399.1">
    <property type="nucleotide sequence ID" value="NZ_LSZO01000133.1"/>
</dbReference>
<evidence type="ECO:0000256" key="1">
    <source>
        <dbReference type="ARBA" id="ARBA00023015"/>
    </source>
</evidence>
<dbReference type="Pfam" id="PF00196">
    <property type="entry name" value="GerE"/>
    <property type="match status" value="1"/>
</dbReference>